<dbReference type="Gene3D" id="1.10.1510.10">
    <property type="entry name" value="Uncharacterised protein YqeY/AIM41 PF09424, N-terminal domain"/>
    <property type="match status" value="1"/>
</dbReference>
<comment type="caution">
    <text evidence="1">The sequence shown here is derived from an EMBL/GenBank/DDBJ whole genome shotgun (WGS) entry which is preliminary data.</text>
</comment>
<dbReference type="InterPro" id="IPR019004">
    <property type="entry name" value="YqeY/Aim41"/>
</dbReference>
<dbReference type="InterPro" id="IPR042184">
    <property type="entry name" value="YqeY/Aim41_N"/>
</dbReference>
<dbReference type="AlphaFoldDB" id="A0A3A4R719"/>
<reference evidence="1 2" key="1">
    <citation type="journal article" date="2017" name="ISME J.">
        <title>Energy and carbon metabolisms in a deep terrestrial subsurface fluid microbial community.</title>
        <authorList>
            <person name="Momper L."/>
            <person name="Jungbluth S.P."/>
            <person name="Lee M.D."/>
            <person name="Amend J.P."/>
        </authorList>
    </citation>
    <scope>NUCLEOTIDE SEQUENCE [LARGE SCALE GENOMIC DNA]</scope>
    <source>
        <strain evidence="1">SURF_26</strain>
    </source>
</reference>
<dbReference type="Proteomes" id="UP000266426">
    <property type="component" value="Unassembled WGS sequence"/>
</dbReference>
<evidence type="ECO:0000313" key="1">
    <source>
        <dbReference type="EMBL" id="RJP60453.1"/>
    </source>
</evidence>
<organism evidence="1 2">
    <name type="scientific">Candidatus Auribacter fodinae</name>
    <dbReference type="NCBI Taxonomy" id="2093366"/>
    <lineage>
        <taxon>Bacteria</taxon>
        <taxon>Pseudomonadati</taxon>
        <taxon>Candidatus Auribacterota</taxon>
        <taxon>Candidatus Auribacteria</taxon>
        <taxon>Candidatus Auribacterales</taxon>
        <taxon>Candidatus Auribacteraceae</taxon>
        <taxon>Candidatus Auribacter</taxon>
    </lineage>
</organism>
<gene>
    <name evidence="1" type="ORF">C4541_03935</name>
</gene>
<dbReference type="PANTHER" id="PTHR28055">
    <property type="entry name" value="ALTERED INHERITANCE OF MITOCHONDRIA PROTEIN 41, MITOCHONDRIAL"/>
    <property type="match status" value="1"/>
</dbReference>
<dbReference type="InterPro" id="IPR023168">
    <property type="entry name" value="GatB_Yqey_C_2"/>
</dbReference>
<dbReference type="GO" id="GO:0016884">
    <property type="term" value="F:carbon-nitrogen ligase activity, with glutamine as amido-N-donor"/>
    <property type="evidence" value="ECO:0007669"/>
    <property type="project" value="InterPro"/>
</dbReference>
<name>A0A3A4R719_9BACT</name>
<sequence>MTQTVKDIFYERRRTMSLKERILADIKEAMKRKDQDTVDVLRFTHSEIRRGEIDSRQDYTDDDIIKVLKKGIKSREESMLMYEKGERPDLVEKDRRDIAILQKYLPQQLSIAEIESIVAKIIAEKGLSEPKHMGVIMGIVMKEYGSQVDGKTVQEVARIQLSK</sequence>
<evidence type="ECO:0000313" key="2">
    <source>
        <dbReference type="Proteomes" id="UP000266426"/>
    </source>
</evidence>
<protein>
    <submittedName>
        <fullName evidence="1">GatB/YqeY domain-containing protein</fullName>
    </submittedName>
</protein>
<dbReference type="Gene3D" id="1.10.10.410">
    <property type="match status" value="1"/>
</dbReference>
<dbReference type="EMBL" id="QZJZ01000029">
    <property type="protein sequence ID" value="RJP60453.1"/>
    <property type="molecule type" value="Genomic_DNA"/>
</dbReference>
<dbReference type="InterPro" id="IPR003789">
    <property type="entry name" value="Asn/Gln_tRNA_amidoTrase-B-like"/>
</dbReference>
<dbReference type="PANTHER" id="PTHR28055:SF1">
    <property type="entry name" value="ALTERED INHERITANCE OF MITOCHONDRIA PROTEIN 41, MITOCHONDRIAL"/>
    <property type="match status" value="1"/>
</dbReference>
<accession>A0A3A4R719</accession>
<dbReference type="SUPFAM" id="SSF89095">
    <property type="entry name" value="GatB/YqeY motif"/>
    <property type="match status" value="1"/>
</dbReference>
<proteinExistence type="predicted"/>
<dbReference type="Pfam" id="PF09424">
    <property type="entry name" value="YqeY"/>
    <property type="match status" value="1"/>
</dbReference>